<feature type="compositionally biased region" description="Low complexity" evidence="1">
    <location>
        <begin position="1"/>
        <end position="30"/>
    </location>
</feature>
<protein>
    <submittedName>
        <fullName evidence="2">Uncharacterized protein</fullName>
    </submittedName>
</protein>
<keyword evidence="3" id="KW-1185">Reference proteome</keyword>
<organism evidence="2 3">
    <name type="scientific">Oculimacula yallundae</name>
    <dbReference type="NCBI Taxonomy" id="86028"/>
    <lineage>
        <taxon>Eukaryota</taxon>
        <taxon>Fungi</taxon>
        <taxon>Dikarya</taxon>
        <taxon>Ascomycota</taxon>
        <taxon>Pezizomycotina</taxon>
        <taxon>Leotiomycetes</taxon>
        <taxon>Helotiales</taxon>
        <taxon>Ploettnerulaceae</taxon>
        <taxon>Oculimacula</taxon>
    </lineage>
</organism>
<dbReference type="EMBL" id="JAZHXI010000009">
    <property type="protein sequence ID" value="KAL2067756.1"/>
    <property type="molecule type" value="Genomic_DNA"/>
</dbReference>
<sequence length="85" mass="9329">MASNQNGNSSSNQASGSCSATSSNPASKSNYEWLQDSGHDNMDKFLLSYGLKMHNDEDVEEGKAILKGLRDGEQKEWEEQTASKK</sequence>
<evidence type="ECO:0000313" key="3">
    <source>
        <dbReference type="Proteomes" id="UP001595075"/>
    </source>
</evidence>
<evidence type="ECO:0000256" key="1">
    <source>
        <dbReference type="SAM" id="MobiDB-lite"/>
    </source>
</evidence>
<proteinExistence type="predicted"/>
<name>A0ABR4CEW9_9HELO</name>
<gene>
    <name evidence="2" type="ORF">VTL71DRAFT_15852</name>
</gene>
<evidence type="ECO:0000313" key="2">
    <source>
        <dbReference type="EMBL" id="KAL2067756.1"/>
    </source>
</evidence>
<feature type="region of interest" description="Disordered" evidence="1">
    <location>
        <begin position="1"/>
        <end position="37"/>
    </location>
</feature>
<comment type="caution">
    <text evidence="2">The sequence shown here is derived from an EMBL/GenBank/DDBJ whole genome shotgun (WGS) entry which is preliminary data.</text>
</comment>
<accession>A0ABR4CEW9</accession>
<dbReference type="Proteomes" id="UP001595075">
    <property type="component" value="Unassembled WGS sequence"/>
</dbReference>
<reference evidence="2 3" key="1">
    <citation type="journal article" date="2024" name="Commun. Biol.">
        <title>Comparative genomic analysis of thermophilic fungi reveals convergent evolutionary adaptations and gene losses.</title>
        <authorList>
            <person name="Steindorff A.S."/>
            <person name="Aguilar-Pontes M.V."/>
            <person name="Robinson A.J."/>
            <person name="Andreopoulos B."/>
            <person name="LaButti K."/>
            <person name="Kuo A."/>
            <person name="Mondo S."/>
            <person name="Riley R."/>
            <person name="Otillar R."/>
            <person name="Haridas S."/>
            <person name="Lipzen A."/>
            <person name="Grimwood J."/>
            <person name="Schmutz J."/>
            <person name="Clum A."/>
            <person name="Reid I.D."/>
            <person name="Moisan M.C."/>
            <person name="Butler G."/>
            <person name="Nguyen T.T.M."/>
            <person name="Dewar K."/>
            <person name="Conant G."/>
            <person name="Drula E."/>
            <person name="Henrissat B."/>
            <person name="Hansel C."/>
            <person name="Singer S."/>
            <person name="Hutchinson M.I."/>
            <person name="de Vries R.P."/>
            <person name="Natvig D.O."/>
            <person name="Powell A.J."/>
            <person name="Tsang A."/>
            <person name="Grigoriev I.V."/>
        </authorList>
    </citation>
    <scope>NUCLEOTIDE SEQUENCE [LARGE SCALE GENOMIC DNA]</scope>
    <source>
        <strain evidence="2 3">CBS 494.80</strain>
    </source>
</reference>